<accession>A0ABQ9C6X4</accession>
<gene>
    <name evidence="2" type="ORF">OIU77_023379</name>
</gene>
<keyword evidence="3" id="KW-1185">Reference proteome</keyword>
<evidence type="ECO:0000256" key="1">
    <source>
        <dbReference type="SAM" id="MobiDB-lite"/>
    </source>
</evidence>
<protein>
    <recommendedName>
        <fullName evidence="4">Ribosomal protein S18</fullName>
    </recommendedName>
</protein>
<evidence type="ECO:0000313" key="2">
    <source>
        <dbReference type="EMBL" id="KAJ6394137.1"/>
    </source>
</evidence>
<dbReference type="Proteomes" id="UP001141253">
    <property type="component" value="Chromosome 1"/>
</dbReference>
<feature type="region of interest" description="Disordered" evidence="1">
    <location>
        <begin position="1"/>
        <end position="26"/>
    </location>
</feature>
<comment type="caution">
    <text evidence="2">The sequence shown here is derived from an EMBL/GenBank/DDBJ whole genome shotgun (WGS) entry which is preliminary data.</text>
</comment>
<sequence length="48" mass="5471">MPFRGLRKNKGGVKRKASGLQGDIASRRIQTQITHSKMRFIKCPKTRS</sequence>
<reference evidence="2" key="2">
    <citation type="journal article" date="2023" name="Int. J. Mol. Sci.">
        <title>De Novo Assembly and Annotation of 11 Diverse Shrub Willow (Salix) Genomes Reveals Novel Gene Organization in Sex-Linked Regions.</title>
        <authorList>
            <person name="Hyden B."/>
            <person name="Feng K."/>
            <person name="Yates T.B."/>
            <person name="Jawdy S."/>
            <person name="Cereghino C."/>
            <person name="Smart L.B."/>
            <person name="Muchero W."/>
        </authorList>
    </citation>
    <scope>NUCLEOTIDE SEQUENCE</scope>
    <source>
        <tissue evidence="2">Shoot tip</tissue>
    </source>
</reference>
<proteinExistence type="predicted"/>
<organism evidence="2 3">
    <name type="scientific">Salix suchowensis</name>
    <dbReference type="NCBI Taxonomy" id="1278906"/>
    <lineage>
        <taxon>Eukaryota</taxon>
        <taxon>Viridiplantae</taxon>
        <taxon>Streptophyta</taxon>
        <taxon>Embryophyta</taxon>
        <taxon>Tracheophyta</taxon>
        <taxon>Spermatophyta</taxon>
        <taxon>Magnoliopsida</taxon>
        <taxon>eudicotyledons</taxon>
        <taxon>Gunneridae</taxon>
        <taxon>Pentapetalae</taxon>
        <taxon>rosids</taxon>
        <taxon>fabids</taxon>
        <taxon>Malpighiales</taxon>
        <taxon>Salicaceae</taxon>
        <taxon>Saliceae</taxon>
        <taxon>Salix</taxon>
    </lineage>
</organism>
<evidence type="ECO:0008006" key="4">
    <source>
        <dbReference type="Google" id="ProtNLM"/>
    </source>
</evidence>
<evidence type="ECO:0000313" key="3">
    <source>
        <dbReference type="Proteomes" id="UP001141253"/>
    </source>
</evidence>
<name>A0ABQ9C6X4_9ROSI</name>
<feature type="compositionally biased region" description="Basic residues" evidence="1">
    <location>
        <begin position="1"/>
        <end position="17"/>
    </location>
</feature>
<reference evidence="2" key="1">
    <citation type="submission" date="2022-10" db="EMBL/GenBank/DDBJ databases">
        <authorList>
            <person name="Hyden B.L."/>
            <person name="Feng K."/>
            <person name="Yates T."/>
            <person name="Jawdy S."/>
            <person name="Smart L.B."/>
            <person name="Muchero W."/>
        </authorList>
    </citation>
    <scope>NUCLEOTIDE SEQUENCE</scope>
    <source>
        <tissue evidence="2">Shoot tip</tissue>
    </source>
</reference>
<dbReference type="EMBL" id="JAPFFI010000005">
    <property type="protein sequence ID" value="KAJ6394137.1"/>
    <property type="molecule type" value="Genomic_DNA"/>
</dbReference>